<feature type="domain" description="F-box" evidence="3">
    <location>
        <begin position="69"/>
        <end position="115"/>
    </location>
</feature>
<feature type="non-terminal residue" evidence="4">
    <location>
        <position position="1"/>
    </location>
</feature>
<keyword evidence="5" id="KW-1185">Reference proteome</keyword>
<evidence type="ECO:0000259" key="3">
    <source>
        <dbReference type="PROSITE" id="PS50181"/>
    </source>
</evidence>
<name>A0AAN5I624_9BILA</name>
<keyword evidence="2" id="KW-0449">Lipoprotein</keyword>
<comment type="caution">
    <text evidence="4">The sequence shown here is derived from an EMBL/GenBank/DDBJ whole genome shotgun (WGS) entry which is preliminary data.</text>
</comment>
<accession>A0AAN5I624</accession>
<dbReference type="GO" id="GO:0017128">
    <property type="term" value="F:phospholipid scramblase activity"/>
    <property type="evidence" value="ECO:0007669"/>
    <property type="project" value="InterPro"/>
</dbReference>
<keyword evidence="2" id="KW-0564">Palmitate</keyword>
<proteinExistence type="inferred from homology"/>
<evidence type="ECO:0000313" key="5">
    <source>
        <dbReference type="Proteomes" id="UP001328107"/>
    </source>
</evidence>
<comment type="function">
    <text evidence="2">May mediate accelerated ATP-independent bidirectional transbilayer migration of phospholipids upon binding calcium ions that results in a loss of phospholipid asymmetry in the plasma membrane.</text>
</comment>
<dbReference type="PROSITE" id="PS50181">
    <property type="entry name" value="FBOX"/>
    <property type="match status" value="1"/>
</dbReference>
<evidence type="ECO:0000256" key="2">
    <source>
        <dbReference type="RuleBase" id="RU363116"/>
    </source>
</evidence>
<dbReference type="InterPro" id="IPR005552">
    <property type="entry name" value="Scramblase"/>
</dbReference>
<gene>
    <name evidence="4" type="ORF">PMAYCL1PPCAC_23069</name>
</gene>
<evidence type="ECO:0000256" key="1">
    <source>
        <dbReference type="ARBA" id="ARBA00005350"/>
    </source>
</evidence>
<dbReference type="Pfam" id="PF03803">
    <property type="entry name" value="Scramblase"/>
    <property type="match status" value="1"/>
</dbReference>
<sequence>VRRDNFECCTSECAVEAAPGKSAGIINSSCAMCKSKVSISDDERKVLFTIDGPCYCKGCCCCEDKFPMSLRFLDLPQGAIYSTFYFLDDSSLLLLREECKEIKKIVESPALMNSRKICISWFNINEGKHGTKISITVSTKKDIVFLSWSFESILDELENTTLDRITNRRQLNACLSKDELRRFLEYLKPLI</sequence>
<comment type="cofactor">
    <cofactor evidence="2">
        <name>Ca(2+)</name>
        <dbReference type="ChEBI" id="CHEBI:29108"/>
    </cofactor>
</comment>
<dbReference type="InterPro" id="IPR001810">
    <property type="entry name" value="F-box_dom"/>
</dbReference>
<dbReference type="AlphaFoldDB" id="A0AAN5I624"/>
<dbReference type="EMBL" id="BTRK01000005">
    <property type="protein sequence ID" value="GMR52874.1"/>
    <property type="molecule type" value="Genomic_DNA"/>
</dbReference>
<organism evidence="4 5">
    <name type="scientific">Pristionchus mayeri</name>
    <dbReference type="NCBI Taxonomy" id="1317129"/>
    <lineage>
        <taxon>Eukaryota</taxon>
        <taxon>Metazoa</taxon>
        <taxon>Ecdysozoa</taxon>
        <taxon>Nematoda</taxon>
        <taxon>Chromadorea</taxon>
        <taxon>Rhabditida</taxon>
        <taxon>Rhabditina</taxon>
        <taxon>Diplogasteromorpha</taxon>
        <taxon>Diplogasteroidea</taxon>
        <taxon>Neodiplogasteridae</taxon>
        <taxon>Pristionchus</taxon>
    </lineage>
</organism>
<keyword evidence="2" id="KW-0106">Calcium</keyword>
<comment type="similarity">
    <text evidence="1 2">Belongs to the phospholipid scramblase family.</text>
</comment>
<evidence type="ECO:0000313" key="4">
    <source>
        <dbReference type="EMBL" id="GMR52874.1"/>
    </source>
</evidence>
<protein>
    <recommendedName>
        <fullName evidence="2">Phospholipid scramblase</fullName>
    </recommendedName>
</protein>
<dbReference type="Proteomes" id="UP001328107">
    <property type="component" value="Unassembled WGS sequence"/>
</dbReference>
<reference evidence="5" key="1">
    <citation type="submission" date="2022-10" db="EMBL/GenBank/DDBJ databases">
        <title>Genome assembly of Pristionchus species.</title>
        <authorList>
            <person name="Yoshida K."/>
            <person name="Sommer R.J."/>
        </authorList>
    </citation>
    <scope>NUCLEOTIDE SEQUENCE [LARGE SCALE GENOMIC DNA]</scope>
    <source>
        <strain evidence="5">RS5460</strain>
    </source>
</reference>